<evidence type="ECO:0000313" key="3">
    <source>
        <dbReference type="EMBL" id="KAK3550883.1"/>
    </source>
</evidence>
<sequence>MGILTGLQLCSPIRNKLRYTGFKTKDGYIIVAAGNDHQFVKVCKVLNLNELAENPKYKTNTLRVQHRKELLQLLAERFSEESTAKWLRCFEGTGVPCGPINTIQQVFSDPQGSMYIEKSRGPKTEPCGTPYFTGITLDISPFKSTKWYRSDRRKPLLKLAHKKARKQFAEDNLSKSMNYWNHVLWSDETKMNCLGQMVSSMCGDTLVVHNGLILEMNHPTSGKIAVPGPAVRFNSFEFDKPAPPPVIGQHTVEVLKGILGYSDDVINQLLTSRTVTQNPVY</sequence>
<dbReference type="GO" id="GO:0005739">
    <property type="term" value="C:mitochondrion"/>
    <property type="evidence" value="ECO:0007669"/>
    <property type="project" value="TreeGrafter"/>
</dbReference>
<dbReference type="EMBL" id="JAUCMX010000003">
    <property type="protein sequence ID" value="KAK3550883.1"/>
    <property type="molecule type" value="Genomic_DNA"/>
</dbReference>
<dbReference type="PANTHER" id="PTHR48207:SF3">
    <property type="entry name" value="SUCCINATE--HYDROXYMETHYLGLUTARATE COA-TRANSFERASE"/>
    <property type="match status" value="1"/>
</dbReference>
<proteinExistence type="inferred from homology"/>
<protein>
    <submittedName>
        <fullName evidence="3">Uncharacterized protein</fullName>
    </submittedName>
</protein>
<comment type="similarity">
    <text evidence="1">Belongs to the CoA-transferase III family.</text>
</comment>
<name>A0AAE0REF1_9TELE</name>
<evidence type="ECO:0000256" key="1">
    <source>
        <dbReference type="ARBA" id="ARBA00008383"/>
    </source>
</evidence>
<evidence type="ECO:0000256" key="2">
    <source>
        <dbReference type="ARBA" id="ARBA00022679"/>
    </source>
</evidence>
<reference evidence="3" key="1">
    <citation type="submission" date="2023-06" db="EMBL/GenBank/DDBJ databases">
        <title>Male Hemibagrus guttatus genome.</title>
        <authorList>
            <person name="Bian C."/>
        </authorList>
    </citation>
    <scope>NUCLEOTIDE SEQUENCE</scope>
    <source>
        <strain evidence="3">Male_cb2023</strain>
        <tissue evidence="3">Muscle</tissue>
    </source>
</reference>
<dbReference type="Gene3D" id="3.30.1540.10">
    <property type="entry name" value="formyl-coa transferase, domain 3"/>
    <property type="match status" value="1"/>
</dbReference>
<dbReference type="PANTHER" id="PTHR48207">
    <property type="entry name" value="SUCCINATE--HYDROXYMETHYLGLUTARATE COA-TRANSFERASE"/>
    <property type="match status" value="1"/>
</dbReference>
<dbReference type="Gene3D" id="3.40.50.10540">
    <property type="entry name" value="Crotonobetainyl-coa:carnitine coa-transferase, domain 1"/>
    <property type="match status" value="1"/>
</dbReference>
<accession>A0AAE0REF1</accession>
<dbReference type="SUPFAM" id="SSF89796">
    <property type="entry name" value="CoA-transferase family III (CaiB/BaiF)"/>
    <property type="match status" value="2"/>
</dbReference>
<dbReference type="Proteomes" id="UP001274896">
    <property type="component" value="Unassembled WGS sequence"/>
</dbReference>
<dbReference type="InterPro" id="IPR003673">
    <property type="entry name" value="CoA-Trfase_fam_III"/>
</dbReference>
<dbReference type="InterPro" id="IPR050483">
    <property type="entry name" value="CoA-transferase_III_domain"/>
</dbReference>
<dbReference type="Pfam" id="PF02515">
    <property type="entry name" value="CoA_transf_3"/>
    <property type="match status" value="1"/>
</dbReference>
<dbReference type="InterPro" id="IPR044855">
    <property type="entry name" value="CoA-Trfase_III_dom3_sf"/>
</dbReference>
<keyword evidence="4" id="KW-1185">Reference proteome</keyword>
<gene>
    <name evidence="3" type="ORF">QTP70_007511</name>
</gene>
<evidence type="ECO:0000313" key="4">
    <source>
        <dbReference type="Proteomes" id="UP001274896"/>
    </source>
</evidence>
<dbReference type="AlphaFoldDB" id="A0AAE0REF1"/>
<keyword evidence="2" id="KW-0808">Transferase</keyword>
<dbReference type="GO" id="GO:0047369">
    <property type="term" value="F:succinate-hydroxymethylglutarate CoA-transferase activity"/>
    <property type="evidence" value="ECO:0007669"/>
    <property type="project" value="TreeGrafter"/>
</dbReference>
<comment type="caution">
    <text evidence="3">The sequence shown here is derived from an EMBL/GenBank/DDBJ whole genome shotgun (WGS) entry which is preliminary data.</text>
</comment>
<organism evidence="3 4">
    <name type="scientific">Hemibagrus guttatus</name>
    <dbReference type="NCBI Taxonomy" id="175788"/>
    <lineage>
        <taxon>Eukaryota</taxon>
        <taxon>Metazoa</taxon>
        <taxon>Chordata</taxon>
        <taxon>Craniata</taxon>
        <taxon>Vertebrata</taxon>
        <taxon>Euteleostomi</taxon>
        <taxon>Actinopterygii</taxon>
        <taxon>Neopterygii</taxon>
        <taxon>Teleostei</taxon>
        <taxon>Ostariophysi</taxon>
        <taxon>Siluriformes</taxon>
        <taxon>Bagridae</taxon>
        <taxon>Hemibagrus</taxon>
    </lineage>
</organism>
<dbReference type="InterPro" id="IPR023606">
    <property type="entry name" value="CoA-Trfase_III_dom_1_sf"/>
</dbReference>